<organism evidence="2 3">
    <name type="scientific">Dentipellis fragilis</name>
    <dbReference type="NCBI Taxonomy" id="205917"/>
    <lineage>
        <taxon>Eukaryota</taxon>
        <taxon>Fungi</taxon>
        <taxon>Dikarya</taxon>
        <taxon>Basidiomycota</taxon>
        <taxon>Agaricomycotina</taxon>
        <taxon>Agaricomycetes</taxon>
        <taxon>Russulales</taxon>
        <taxon>Hericiaceae</taxon>
        <taxon>Dentipellis</taxon>
    </lineage>
</organism>
<comment type="caution">
    <text evidence="2">The sequence shown here is derived from an EMBL/GenBank/DDBJ whole genome shotgun (WGS) entry which is preliminary data.</text>
</comment>
<feature type="region of interest" description="Disordered" evidence="1">
    <location>
        <begin position="120"/>
        <end position="150"/>
    </location>
</feature>
<dbReference type="Proteomes" id="UP000298327">
    <property type="component" value="Unassembled WGS sequence"/>
</dbReference>
<keyword evidence="3" id="KW-1185">Reference proteome</keyword>
<protein>
    <submittedName>
        <fullName evidence="2">Uncharacterized protein</fullName>
    </submittedName>
</protein>
<dbReference type="OrthoDB" id="3254233at2759"/>
<evidence type="ECO:0000313" key="2">
    <source>
        <dbReference type="EMBL" id="TFY58165.1"/>
    </source>
</evidence>
<name>A0A4Y9Y742_9AGAM</name>
<dbReference type="EMBL" id="SEOQ01000699">
    <property type="protein sequence ID" value="TFY58165.1"/>
    <property type="molecule type" value="Genomic_DNA"/>
</dbReference>
<reference evidence="2 3" key="1">
    <citation type="submission" date="2019-02" db="EMBL/GenBank/DDBJ databases">
        <title>Genome sequencing of the rare red list fungi Dentipellis fragilis.</title>
        <authorList>
            <person name="Buettner E."/>
            <person name="Kellner H."/>
        </authorList>
    </citation>
    <scope>NUCLEOTIDE SEQUENCE [LARGE SCALE GENOMIC DNA]</scope>
    <source>
        <strain evidence="2 3">DSM 105465</strain>
    </source>
</reference>
<sequence length="576" mass="63430">MSSDESTQQAGDAQGASGVQTTGVAEAITFSPDVVDTCQAIVQKFRTGQYSCVKATLEIYSTIPDDGLTEDEHYQAVEVYLGMLDNFVEKHKNALARGVQASASTGTHTLDSPDDQQVEAQLDESPLRQKRPRVIDSDDEDDTGDFHKYGKRPELDLTDLPWVHDDAGASLNEDLEHTRKLLACFAQDPKGVKASVVNARNCPQFPDSEWTNIIAGAIAPAKTVKSHGEWDTAWEQTVTATAFIFCHRRAELTQYKAFISQFFVVFGASHHERIFSFNKAVRISQISRCSGSPDSVLDPAKPSLLGCLSDDLEGALLDRGGAMHASNGMTGVVPMPPEIATTRTSVPSADRQGTLPLPAQSVSEAEDFIVAPHHQRGFVWNPDMCSQSSTPVADWSLTAEPLPSPPENELHNVATQETLAKYPHLFKVVTPINVDKFESLLKDHPNKPFVASICRGLREGFWPSADTSDPKYPATWDNSKRELKTEEHRAFVEEQCQKEVEVGCFSEPWEADELYPGMYSTPVGIVPKPNSDKLWLVTDHSAGKFSLNSMIAKPEHDDKVQLDNVHDAKNLEGLRD</sequence>
<evidence type="ECO:0000256" key="1">
    <source>
        <dbReference type="SAM" id="MobiDB-lite"/>
    </source>
</evidence>
<dbReference type="STRING" id="205917.A0A4Y9Y742"/>
<gene>
    <name evidence="2" type="ORF">EVG20_g8259</name>
</gene>
<accession>A0A4Y9Y742</accession>
<evidence type="ECO:0000313" key="3">
    <source>
        <dbReference type="Proteomes" id="UP000298327"/>
    </source>
</evidence>
<proteinExistence type="predicted"/>
<dbReference type="AlphaFoldDB" id="A0A4Y9Y742"/>